<sequence length="250" mass="28645">MTVAAPKPFYLLHAPLNSRQLMQWTAGQISERQTPDYGLALHRLLSASFGKGVVQPFRLFSPRVGQWSLYGYSDHDAQTLQNIARDCAPPETAEVLDFPQLRSKEMPLHFQAGKEIGFDVLVHPTRRLRNNTGKVREKDAWLCKLDEIPEENRKAREGVPPRETIYLEWLRERLQPAASLGLCQMKDFQRIRECRNGRSVEGPRVTFQGNLRIEEPGAFRALLRKGIGRHRAYGYGMILLRPVSKKLETV</sequence>
<dbReference type="SMART" id="SM01101">
    <property type="entry name" value="CRISPR_assoc"/>
    <property type="match status" value="1"/>
</dbReference>
<organism evidence="1 2">
    <name type="scientific">Oecophyllibacter saccharovorans</name>
    <dbReference type="NCBI Taxonomy" id="2558360"/>
    <lineage>
        <taxon>Bacteria</taxon>
        <taxon>Pseudomonadati</taxon>
        <taxon>Pseudomonadota</taxon>
        <taxon>Alphaproteobacteria</taxon>
        <taxon>Acetobacterales</taxon>
        <taxon>Acetobacteraceae</taxon>
        <taxon>Oecophyllibacter</taxon>
    </lineage>
</organism>
<dbReference type="Proteomes" id="UP000315037">
    <property type="component" value="Unassembled WGS sequence"/>
</dbReference>
<dbReference type="Gene3D" id="3.30.70.1210">
    <property type="entry name" value="Crispr-associated protein, domain 2"/>
    <property type="match status" value="1"/>
</dbReference>
<keyword evidence="2" id="KW-1185">Reference proteome</keyword>
<evidence type="ECO:0000313" key="1">
    <source>
        <dbReference type="EMBL" id="TPW36002.1"/>
    </source>
</evidence>
<protein>
    <submittedName>
        <fullName evidence="1">Type I-E CRISPR-associated protein Cas6/Cse3/CasE</fullName>
    </submittedName>
</protein>
<dbReference type="AlphaFoldDB" id="A0A506URR6"/>
<dbReference type="Pfam" id="PF08798">
    <property type="entry name" value="CRISPR_assoc"/>
    <property type="match status" value="1"/>
</dbReference>
<dbReference type="EMBL" id="SORZ01000001">
    <property type="protein sequence ID" value="TPW36002.1"/>
    <property type="molecule type" value="Genomic_DNA"/>
</dbReference>
<dbReference type="RefSeq" id="WP_165600363.1">
    <property type="nucleotide sequence ID" value="NZ_SORZ01000001.1"/>
</dbReference>
<reference evidence="1 2" key="1">
    <citation type="submission" date="2019-03" db="EMBL/GenBank/DDBJ databases">
        <title>The complete genome sequence of Neokomagataea sp. Jb2 NBRC113641.</title>
        <authorList>
            <person name="Chua K.-O."/>
            <person name="Chan K.-G."/>
            <person name="See-Too W.-S."/>
        </authorList>
    </citation>
    <scope>NUCLEOTIDE SEQUENCE [LARGE SCALE GENOMIC DNA]</scope>
    <source>
        <strain evidence="1 2">Jb2</strain>
    </source>
</reference>
<evidence type="ECO:0000313" key="2">
    <source>
        <dbReference type="Proteomes" id="UP000315037"/>
    </source>
</evidence>
<gene>
    <name evidence="1" type="ORF">E3202_03595</name>
</gene>
<name>A0A506URR6_9PROT</name>
<comment type="caution">
    <text evidence="1">The sequence shown here is derived from an EMBL/GenBank/DDBJ whole genome shotgun (WGS) entry which is preliminary data.</text>
</comment>
<dbReference type="SUPFAM" id="SSF117987">
    <property type="entry name" value="CRISPR-associated protein"/>
    <property type="match status" value="1"/>
</dbReference>
<dbReference type="InterPro" id="IPR010179">
    <property type="entry name" value="CRISPR-assoc_prot_Cse3"/>
</dbReference>
<accession>A0A506URR6</accession>
<proteinExistence type="predicted"/>